<protein>
    <submittedName>
        <fullName evidence="7">Sulphate transporter</fullName>
    </submittedName>
</protein>
<dbReference type="eggNOG" id="COG0659">
    <property type="taxonomic scope" value="Bacteria"/>
</dbReference>
<dbReference type="Pfam" id="PF00916">
    <property type="entry name" value="Sulfate_transp"/>
    <property type="match status" value="1"/>
</dbReference>
<dbReference type="GO" id="GO:0055085">
    <property type="term" value="P:transmembrane transport"/>
    <property type="evidence" value="ECO:0007669"/>
    <property type="project" value="InterPro"/>
</dbReference>
<feature type="transmembrane region" description="Helical" evidence="5">
    <location>
        <begin position="408"/>
        <end position="433"/>
    </location>
</feature>
<feature type="transmembrane region" description="Helical" evidence="5">
    <location>
        <begin position="184"/>
        <end position="205"/>
    </location>
</feature>
<dbReference type="STRING" id="472759.Nhal_3132"/>
<evidence type="ECO:0000313" key="7">
    <source>
        <dbReference type="EMBL" id="ADE16184.1"/>
    </source>
</evidence>
<keyword evidence="8" id="KW-1185">Reference proteome</keyword>
<dbReference type="AlphaFoldDB" id="D5BZH0"/>
<dbReference type="InterPro" id="IPR001902">
    <property type="entry name" value="SLC26A/SulP_fam"/>
</dbReference>
<proteinExistence type="predicted"/>
<feature type="transmembrane region" description="Helical" evidence="5">
    <location>
        <begin position="35"/>
        <end position="60"/>
    </location>
</feature>
<feature type="transmembrane region" description="Helical" evidence="5">
    <location>
        <begin position="102"/>
        <end position="122"/>
    </location>
</feature>
<dbReference type="InterPro" id="IPR036513">
    <property type="entry name" value="STAS_dom_sf"/>
</dbReference>
<keyword evidence="3 5" id="KW-1133">Transmembrane helix</keyword>
<feature type="transmembrane region" description="Helical" evidence="5">
    <location>
        <begin position="315"/>
        <end position="335"/>
    </location>
</feature>
<comment type="subcellular location">
    <subcellularLocation>
        <location evidence="1">Membrane</location>
        <topology evidence="1">Multi-pass membrane protein</topology>
    </subcellularLocation>
</comment>
<evidence type="ECO:0000256" key="5">
    <source>
        <dbReference type="SAM" id="Phobius"/>
    </source>
</evidence>
<reference evidence="8" key="1">
    <citation type="submission" date="2010-04" db="EMBL/GenBank/DDBJ databases">
        <title>Complete genome sequence of Nitrosococcus halophilus Nc4, a salt-adapted, aerobic obligate ammonia-oxidizing sulfur purple bacterium.</title>
        <authorList>
            <consortium name="US DOE Joint Genome Institute"/>
            <person name="Campbell M.A."/>
            <person name="Malfatti S.A."/>
            <person name="Chain P.S.G."/>
            <person name="Heidelberg J.F."/>
            <person name="Ward B.B."/>
            <person name="Klotz M.G."/>
        </authorList>
    </citation>
    <scope>NUCLEOTIDE SEQUENCE [LARGE SCALE GENOMIC DNA]</scope>
    <source>
        <strain evidence="8">Nc4</strain>
    </source>
</reference>
<feature type="transmembrane region" description="Helical" evidence="5">
    <location>
        <begin position="355"/>
        <end position="387"/>
    </location>
</feature>
<feature type="transmembrane region" description="Helical" evidence="5">
    <location>
        <begin position="276"/>
        <end position="294"/>
    </location>
</feature>
<dbReference type="PANTHER" id="PTHR11814">
    <property type="entry name" value="SULFATE TRANSPORTER"/>
    <property type="match status" value="1"/>
</dbReference>
<dbReference type="HOGENOM" id="CLU_003182_11_1_6"/>
<feature type="transmembrane region" description="Helical" evidence="5">
    <location>
        <begin position="217"/>
        <end position="235"/>
    </location>
</feature>
<name>D5BZH0_NITHN</name>
<dbReference type="Proteomes" id="UP000001844">
    <property type="component" value="Chromosome"/>
</dbReference>
<keyword evidence="4 5" id="KW-0472">Membrane</keyword>
<evidence type="ECO:0000259" key="6">
    <source>
        <dbReference type="Pfam" id="PF00916"/>
    </source>
</evidence>
<dbReference type="EMBL" id="CP001798">
    <property type="protein sequence ID" value="ADE16184.1"/>
    <property type="molecule type" value="Genomic_DNA"/>
</dbReference>
<feature type="transmembrane region" description="Helical" evidence="5">
    <location>
        <begin position="72"/>
        <end position="90"/>
    </location>
</feature>
<gene>
    <name evidence="7" type="ordered locus">Nhal_3132</name>
</gene>
<evidence type="ECO:0000256" key="3">
    <source>
        <dbReference type="ARBA" id="ARBA00022989"/>
    </source>
</evidence>
<evidence type="ECO:0000313" key="8">
    <source>
        <dbReference type="Proteomes" id="UP000001844"/>
    </source>
</evidence>
<dbReference type="Gene3D" id="3.30.750.24">
    <property type="entry name" value="STAS domain"/>
    <property type="match status" value="1"/>
</dbReference>
<dbReference type="InterPro" id="IPR011547">
    <property type="entry name" value="SLC26A/SulP_dom"/>
</dbReference>
<feature type="domain" description="SLC26A/SulP transporter" evidence="6">
    <location>
        <begin position="22"/>
        <end position="413"/>
    </location>
</feature>
<sequence>MAQHTETLNIPKTGFAGLRENLAADLRAGLSISLIALPLSLGIALASGFPPMAGLIAAIIGGMLVSRINGSYVTINGPAAGLIVVNLAAIESLGQGDPQAGYLYALAAIFVAGILVFLIGAAKAGKLADIFPTSVIHGMLAYIGVVIFAKMIFKMLGAIPEVEKILGSDVLGTIAAIPQGLADMLPSVAIVGGISLLIMALHPLIKIKFIQLIPAPLWVLLFAIPAGAALNLGTLQEQLNLGEGNELLLTLPGNPLDAVAWVGGFSPDFGKIMSGAFWYAVISIGLVTAIESALSTKAVDQIDPYHRHSDISKDLRGVGAGGAVSGLLGGLPMIAEIVRSKANVLMGARTGWSNFFHGTCILIFIFALAPVMQMIPISALAAMMVFVGYKLASPAEFIHTYKIGRDQLLYFLVTLITCIFTNLLVGVFVGVIFKFFYEWFIIGAPASTLFVPSLTVDKASESEYQVHVKKGAMFTNYLSFKRQLDKLPKGKKIVVDFSEAKMADFTTQSALNHYGKLYSETGGSVELVGLEQLKSYSDHPQSTRYRR</sequence>
<accession>D5BZH0</accession>
<feature type="transmembrane region" description="Helical" evidence="5">
    <location>
        <begin position="134"/>
        <end position="153"/>
    </location>
</feature>
<evidence type="ECO:0000256" key="4">
    <source>
        <dbReference type="ARBA" id="ARBA00023136"/>
    </source>
</evidence>
<organism evidence="7 8">
    <name type="scientific">Nitrosococcus halophilus (strain Nc4)</name>
    <dbReference type="NCBI Taxonomy" id="472759"/>
    <lineage>
        <taxon>Bacteria</taxon>
        <taxon>Pseudomonadati</taxon>
        <taxon>Pseudomonadota</taxon>
        <taxon>Gammaproteobacteria</taxon>
        <taxon>Chromatiales</taxon>
        <taxon>Chromatiaceae</taxon>
        <taxon>Nitrosococcus</taxon>
    </lineage>
</organism>
<dbReference type="KEGG" id="nhl:Nhal_3132"/>
<keyword evidence="2 5" id="KW-0812">Transmembrane</keyword>
<evidence type="ECO:0000256" key="1">
    <source>
        <dbReference type="ARBA" id="ARBA00004141"/>
    </source>
</evidence>
<dbReference type="RefSeq" id="WP_013034034.1">
    <property type="nucleotide sequence ID" value="NC_013960.1"/>
</dbReference>
<dbReference type="GO" id="GO:0016020">
    <property type="term" value="C:membrane"/>
    <property type="evidence" value="ECO:0007669"/>
    <property type="project" value="UniProtKB-SubCell"/>
</dbReference>
<dbReference type="OrthoDB" id="9769739at2"/>
<evidence type="ECO:0000256" key="2">
    <source>
        <dbReference type="ARBA" id="ARBA00022692"/>
    </source>
</evidence>